<keyword evidence="3" id="KW-1185">Reference proteome</keyword>
<name>A0A9W4SUF0_9GLOM</name>
<sequence>MVKSHPKDWVLHTICSNEKFYLHLQQYIDVSQSSEASNQKYSKSDEKNSDKNSSKNTEVIRDVRGTRSAVYARGLRKSKCVEKRYHETDVIGKEEEEVLNSSYQSTSTTSQPSSTQQSTTQ</sequence>
<gene>
    <name evidence="2" type="ORF">FWILDA_LOCUS10231</name>
</gene>
<dbReference type="AlphaFoldDB" id="A0A9W4SUF0"/>
<reference evidence="2" key="1">
    <citation type="submission" date="2022-08" db="EMBL/GenBank/DDBJ databases">
        <authorList>
            <person name="Kallberg Y."/>
            <person name="Tangrot J."/>
            <person name="Rosling A."/>
        </authorList>
    </citation>
    <scope>NUCLEOTIDE SEQUENCE</scope>
    <source>
        <strain evidence="2">Wild A</strain>
    </source>
</reference>
<feature type="compositionally biased region" description="Low complexity" evidence="1">
    <location>
        <begin position="101"/>
        <end position="121"/>
    </location>
</feature>
<evidence type="ECO:0000313" key="2">
    <source>
        <dbReference type="EMBL" id="CAI2181729.1"/>
    </source>
</evidence>
<feature type="compositionally biased region" description="Basic and acidic residues" evidence="1">
    <location>
        <begin position="42"/>
        <end position="65"/>
    </location>
</feature>
<proteinExistence type="predicted"/>
<feature type="compositionally biased region" description="Basic and acidic residues" evidence="1">
    <location>
        <begin position="83"/>
        <end position="93"/>
    </location>
</feature>
<feature type="region of interest" description="Disordered" evidence="1">
    <location>
        <begin position="83"/>
        <end position="121"/>
    </location>
</feature>
<evidence type="ECO:0000256" key="1">
    <source>
        <dbReference type="SAM" id="MobiDB-lite"/>
    </source>
</evidence>
<comment type="caution">
    <text evidence="2">The sequence shown here is derived from an EMBL/GenBank/DDBJ whole genome shotgun (WGS) entry which is preliminary data.</text>
</comment>
<feature type="region of interest" description="Disordered" evidence="1">
    <location>
        <begin position="33"/>
        <end position="65"/>
    </location>
</feature>
<protein>
    <submittedName>
        <fullName evidence="2">16511_t:CDS:1</fullName>
    </submittedName>
</protein>
<organism evidence="2 3">
    <name type="scientific">Funneliformis geosporum</name>
    <dbReference type="NCBI Taxonomy" id="1117311"/>
    <lineage>
        <taxon>Eukaryota</taxon>
        <taxon>Fungi</taxon>
        <taxon>Fungi incertae sedis</taxon>
        <taxon>Mucoromycota</taxon>
        <taxon>Glomeromycotina</taxon>
        <taxon>Glomeromycetes</taxon>
        <taxon>Glomerales</taxon>
        <taxon>Glomeraceae</taxon>
        <taxon>Funneliformis</taxon>
    </lineage>
</organism>
<accession>A0A9W4SUF0</accession>
<evidence type="ECO:0000313" key="3">
    <source>
        <dbReference type="Proteomes" id="UP001153678"/>
    </source>
</evidence>
<dbReference type="Proteomes" id="UP001153678">
    <property type="component" value="Unassembled WGS sequence"/>
</dbReference>
<dbReference type="EMBL" id="CAMKVN010002585">
    <property type="protein sequence ID" value="CAI2181729.1"/>
    <property type="molecule type" value="Genomic_DNA"/>
</dbReference>